<dbReference type="Proteomes" id="UP000266649">
    <property type="component" value="Unassembled WGS sequence"/>
</dbReference>
<name>A0A398BSI8_9RHOB</name>
<evidence type="ECO:0000256" key="3">
    <source>
        <dbReference type="ARBA" id="ARBA00022490"/>
    </source>
</evidence>
<dbReference type="GO" id="GO:0005829">
    <property type="term" value="C:cytosol"/>
    <property type="evidence" value="ECO:0007669"/>
    <property type="project" value="TreeGrafter"/>
</dbReference>
<evidence type="ECO:0000256" key="4">
    <source>
        <dbReference type="ARBA" id="ARBA00023125"/>
    </source>
</evidence>
<gene>
    <name evidence="7" type="ORF">D2N39_11530</name>
</gene>
<dbReference type="RefSeq" id="WP_119134922.1">
    <property type="nucleotide sequence ID" value="NZ_QXXQ01000005.1"/>
</dbReference>
<dbReference type="SMART" id="SM00528">
    <property type="entry name" value="HNS"/>
    <property type="match status" value="1"/>
</dbReference>
<dbReference type="SUPFAM" id="SSF81273">
    <property type="entry name" value="H-NS histone-like proteins"/>
    <property type="match status" value="1"/>
</dbReference>
<dbReference type="GO" id="GO:0003680">
    <property type="term" value="F:minor groove of adenine-thymine-rich DNA binding"/>
    <property type="evidence" value="ECO:0007669"/>
    <property type="project" value="TreeGrafter"/>
</dbReference>
<evidence type="ECO:0000313" key="8">
    <source>
        <dbReference type="Proteomes" id="UP000266649"/>
    </source>
</evidence>
<feature type="domain" description="DNA-binding protein H-NS-like C-terminal" evidence="6">
    <location>
        <begin position="59"/>
        <end position="104"/>
    </location>
</feature>
<evidence type="ECO:0000256" key="1">
    <source>
        <dbReference type="ARBA" id="ARBA00004453"/>
    </source>
</evidence>
<dbReference type="PANTHER" id="PTHR38097:SF2">
    <property type="entry name" value="DNA-BINDING PROTEIN STPA"/>
    <property type="match status" value="1"/>
</dbReference>
<accession>A0A398BSI8</accession>
<organism evidence="7 8">
    <name type="scientific">Gemmobacter lutimaris</name>
    <dbReference type="NCBI Taxonomy" id="2306023"/>
    <lineage>
        <taxon>Bacteria</taxon>
        <taxon>Pseudomonadati</taxon>
        <taxon>Pseudomonadota</taxon>
        <taxon>Alphaproteobacteria</taxon>
        <taxon>Rhodobacterales</taxon>
        <taxon>Paracoccaceae</taxon>
        <taxon>Gemmobacter</taxon>
    </lineage>
</organism>
<dbReference type="AlphaFoldDB" id="A0A398BSI8"/>
<evidence type="ECO:0000259" key="6">
    <source>
        <dbReference type="SMART" id="SM00528"/>
    </source>
</evidence>
<evidence type="ECO:0000313" key="7">
    <source>
        <dbReference type="EMBL" id="RID91861.1"/>
    </source>
</evidence>
<comment type="subcellular location">
    <subcellularLocation>
        <location evidence="1">Cytoplasm</location>
        <location evidence="1">Nucleoid</location>
    </subcellularLocation>
</comment>
<reference evidence="7 8" key="1">
    <citation type="submission" date="2018-09" db="EMBL/GenBank/DDBJ databases">
        <title>Gemmobacter lutimaris sp. nov., a marine bacterium isolated from tidal flat.</title>
        <authorList>
            <person name="Lee D.W."/>
            <person name="Yoo Y."/>
            <person name="Kim J.-J."/>
            <person name="Kim B.S."/>
        </authorList>
    </citation>
    <scope>NUCLEOTIDE SEQUENCE [LARGE SCALE GENOMIC DNA]</scope>
    <source>
        <strain evidence="7 8">YJ-T1-11</strain>
    </source>
</reference>
<dbReference type="GO" id="GO:0000976">
    <property type="term" value="F:transcription cis-regulatory region binding"/>
    <property type="evidence" value="ECO:0007669"/>
    <property type="project" value="TreeGrafter"/>
</dbReference>
<protein>
    <submittedName>
        <fullName evidence="7">H-NS histone family protein</fullName>
    </submittedName>
</protein>
<dbReference type="Gene3D" id="4.10.430.10">
    <property type="entry name" value="Histone-like protein H-NS, C-terminal domain"/>
    <property type="match status" value="1"/>
</dbReference>
<dbReference type="GO" id="GO:0003681">
    <property type="term" value="F:bent DNA binding"/>
    <property type="evidence" value="ECO:0007669"/>
    <property type="project" value="TreeGrafter"/>
</dbReference>
<dbReference type="GO" id="GO:0001217">
    <property type="term" value="F:DNA-binding transcription repressor activity"/>
    <property type="evidence" value="ECO:0007669"/>
    <property type="project" value="TreeGrafter"/>
</dbReference>
<dbReference type="InterPro" id="IPR037150">
    <property type="entry name" value="H-NS_C_dom_sf"/>
</dbReference>
<dbReference type="PANTHER" id="PTHR38097">
    <property type="match status" value="1"/>
</dbReference>
<dbReference type="GO" id="GO:0009295">
    <property type="term" value="C:nucleoid"/>
    <property type="evidence" value="ECO:0007669"/>
    <property type="project" value="UniProtKB-SubCell"/>
</dbReference>
<dbReference type="InterPro" id="IPR027444">
    <property type="entry name" value="H-NS_C_dom"/>
</dbReference>
<evidence type="ECO:0000256" key="5">
    <source>
        <dbReference type="SAM" id="MobiDB-lite"/>
    </source>
</evidence>
<comment type="similarity">
    <text evidence="2">Belongs to the histone-like protein H-NS family.</text>
</comment>
<evidence type="ECO:0000256" key="2">
    <source>
        <dbReference type="ARBA" id="ARBA00010610"/>
    </source>
</evidence>
<dbReference type="Pfam" id="PF00816">
    <property type="entry name" value="Histone_HNS"/>
    <property type="match status" value="1"/>
</dbReference>
<keyword evidence="4" id="KW-0238">DNA-binding</keyword>
<dbReference type="OrthoDB" id="5297879at2"/>
<keyword evidence="3" id="KW-0963">Cytoplasm</keyword>
<proteinExistence type="inferred from homology"/>
<keyword evidence="8" id="KW-1185">Reference proteome</keyword>
<feature type="region of interest" description="Disordered" evidence="5">
    <location>
        <begin position="53"/>
        <end position="86"/>
    </location>
</feature>
<comment type="caution">
    <text evidence="7">The sequence shown here is derived from an EMBL/GenBank/DDBJ whole genome shotgun (WGS) entry which is preliminary data.</text>
</comment>
<dbReference type="GO" id="GO:0032993">
    <property type="term" value="C:protein-DNA complex"/>
    <property type="evidence" value="ECO:0007669"/>
    <property type="project" value="TreeGrafter"/>
</dbReference>
<sequence length="104" mass="11359">MIDLSAMTLSELRVLERHVAKAIGDYENRKKREALAEMKALAAQHGFTFNDLGLEDAAPNTRAPAKPKYANPADPTQTWSGRGRKPGWAIDALAQGKTLDDLAI</sequence>
<dbReference type="EMBL" id="QXXQ01000005">
    <property type="protein sequence ID" value="RID91861.1"/>
    <property type="molecule type" value="Genomic_DNA"/>
</dbReference>